<evidence type="ECO:0000259" key="15">
    <source>
        <dbReference type="PROSITE" id="PS51720"/>
    </source>
</evidence>
<dbReference type="SUPFAM" id="SSF47370">
    <property type="entry name" value="Bromodomain"/>
    <property type="match status" value="1"/>
</dbReference>
<dbReference type="InterPro" id="IPR010919">
    <property type="entry name" value="SAND-like_dom_sf"/>
</dbReference>
<dbReference type="SUPFAM" id="SSF63763">
    <property type="entry name" value="SAND domain-like"/>
    <property type="match status" value="2"/>
</dbReference>
<dbReference type="PROSITE" id="PS50014">
    <property type="entry name" value="BROMODOMAIN_2"/>
    <property type="match status" value="1"/>
</dbReference>
<evidence type="ECO:0000256" key="1">
    <source>
        <dbReference type="ARBA" id="ARBA00008535"/>
    </source>
</evidence>
<dbReference type="GO" id="GO:0003677">
    <property type="term" value="F:DNA binding"/>
    <property type="evidence" value="ECO:0007669"/>
    <property type="project" value="InterPro"/>
</dbReference>
<accession>A0AAV6GVJ6</accession>
<keyword evidence="8" id="KW-0539">Nucleus</keyword>
<evidence type="ECO:0000256" key="11">
    <source>
        <dbReference type="SAM" id="MobiDB-lite"/>
    </source>
</evidence>
<comment type="similarity">
    <text evidence="1">Belongs to the TRAFAC class TrmE-Era-EngA-EngB-Septin-like GTPase superfamily. AIG1/Toc34/Toc159-like paraseptin GTPase family. IAN subfamily.</text>
</comment>
<evidence type="ECO:0000256" key="3">
    <source>
        <dbReference type="ARBA" id="ARBA00022723"/>
    </source>
</evidence>
<dbReference type="CDD" id="cd15541">
    <property type="entry name" value="PHD_TIF1_like"/>
    <property type="match status" value="1"/>
</dbReference>
<gene>
    <name evidence="16" type="ORF">AALO_G00074620</name>
</gene>
<evidence type="ECO:0000256" key="5">
    <source>
        <dbReference type="ARBA" id="ARBA00022771"/>
    </source>
</evidence>
<dbReference type="Gene3D" id="3.30.40.10">
    <property type="entry name" value="Zinc/RING finger domain, C3HC4 (zinc finger)"/>
    <property type="match status" value="1"/>
</dbReference>
<reference evidence="16" key="1">
    <citation type="submission" date="2020-10" db="EMBL/GenBank/DDBJ databases">
        <title>Chromosome-scale genome assembly of the Allis shad, Alosa alosa.</title>
        <authorList>
            <person name="Margot Z."/>
            <person name="Christophe K."/>
            <person name="Cabau C."/>
            <person name="Louis A."/>
            <person name="Berthelot C."/>
            <person name="Parey E."/>
            <person name="Roest Crollius H."/>
            <person name="Montfort J."/>
            <person name="Robinson-Rechavi M."/>
            <person name="Bucao C."/>
            <person name="Bouchez O."/>
            <person name="Gislard M."/>
            <person name="Lluch J."/>
            <person name="Milhes M."/>
            <person name="Lampietro C."/>
            <person name="Lopez Roques C."/>
            <person name="Donnadieu C."/>
            <person name="Braasch I."/>
            <person name="Desvignes T."/>
            <person name="Postlethwait J."/>
            <person name="Bobe J."/>
            <person name="Guiguen Y."/>
        </authorList>
    </citation>
    <scope>NUCLEOTIDE SEQUENCE</scope>
    <source>
        <strain evidence="16">M-15738</strain>
        <tissue evidence="16">Blood</tissue>
    </source>
</reference>
<organism evidence="16 17">
    <name type="scientific">Alosa alosa</name>
    <name type="common">allis shad</name>
    <dbReference type="NCBI Taxonomy" id="278164"/>
    <lineage>
        <taxon>Eukaryota</taxon>
        <taxon>Metazoa</taxon>
        <taxon>Chordata</taxon>
        <taxon>Craniata</taxon>
        <taxon>Vertebrata</taxon>
        <taxon>Euteleostomi</taxon>
        <taxon>Actinopterygii</taxon>
        <taxon>Neopterygii</taxon>
        <taxon>Teleostei</taxon>
        <taxon>Clupei</taxon>
        <taxon>Clupeiformes</taxon>
        <taxon>Clupeoidei</taxon>
        <taxon>Clupeidae</taxon>
        <taxon>Alosa</taxon>
    </lineage>
</organism>
<dbReference type="GO" id="GO:0000981">
    <property type="term" value="F:DNA-binding transcription factor activity, RNA polymerase II-specific"/>
    <property type="evidence" value="ECO:0007669"/>
    <property type="project" value="TreeGrafter"/>
</dbReference>
<dbReference type="PROSITE" id="PS51720">
    <property type="entry name" value="G_AIG1"/>
    <property type="match status" value="1"/>
</dbReference>
<evidence type="ECO:0000256" key="8">
    <source>
        <dbReference type="ARBA" id="ARBA00023242"/>
    </source>
</evidence>
<protein>
    <submittedName>
        <fullName evidence="16">Uncharacterized protein</fullName>
    </submittedName>
</protein>
<dbReference type="InterPro" id="IPR001487">
    <property type="entry name" value="Bromodomain"/>
</dbReference>
<dbReference type="AlphaFoldDB" id="A0AAV6GVJ6"/>
<dbReference type="PANTHER" id="PTHR46386:SF1">
    <property type="entry name" value="NUCLEAR BODY PROTEIN SP140-LIKE PROTEIN"/>
    <property type="match status" value="1"/>
</dbReference>
<dbReference type="InterPro" id="IPR027417">
    <property type="entry name" value="P-loop_NTPase"/>
</dbReference>
<feature type="compositionally biased region" description="Basic and acidic residues" evidence="11">
    <location>
        <begin position="380"/>
        <end position="419"/>
    </location>
</feature>
<feature type="domain" description="PHD-type" evidence="13">
    <location>
        <begin position="521"/>
        <end position="568"/>
    </location>
</feature>
<evidence type="ECO:0000256" key="10">
    <source>
        <dbReference type="PROSITE-ProRule" id="PRU00146"/>
    </source>
</evidence>
<keyword evidence="4" id="KW-0547">Nucleotide-binding</keyword>
<dbReference type="InterPro" id="IPR000770">
    <property type="entry name" value="SAND_dom"/>
</dbReference>
<dbReference type="EMBL" id="JADWDJ010000006">
    <property type="protein sequence ID" value="KAG5279148.1"/>
    <property type="molecule type" value="Genomic_DNA"/>
</dbReference>
<dbReference type="Gene3D" id="1.20.920.10">
    <property type="entry name" value="Bromodomain-like"/>
    <property type="match status" value="1"/>
</dbReference>
<evidence type="ECO:0000256" key="7">
    <source>
        <dbReference type="ARBA" id="ARBA00023117"/>
    </source>
</evidence>
<evidence type="ECO:0000313" key="16">
    <source>
        <dbReference type="EMBL" id="KAG5279148.1"/>
    </source>
</evidence>
<dbReference type="SUPFAM" id="SSF57903">
    <property type="entry name" value="FYVE/PHD zinc finger"/>
    <property type="match status" value="1"/>
</dbReference>
<dbReference type="PROSITE" id="PS50864">
    <property type="entry name" value="SAND"/>
    <property type="match status" value="2"/>
</dbReference>
<dbReference type="InterPro" id="IPR036427">
    <property type="entry name" value="Bromodomain-like_sf"/>
</dbReference>
<dbReference type="PANTHER" id="PTHR46386">
    <property type="entry name" value="NUCLEAR BODY PROTEIN SP140"/>
    <property type="match status" value="1"/>
</dbReference>
<dbReference type="GO" id="GO:0005634">
    <property type="term" value="C:nucleus"/>
    <property type="evidence" value="ECO:0007669"/>
    <property type="project" value="TreeGrafter"/>
</dbReference>
<dbReference type="Pfam" id="PF01342">
    <property type="entry name" value="SAND"/>
    <property type="match status" value="2"/>
</dbReference>
<dbReference type="SUPFAM" id="SSF52540">
    <property type="entry name" value="P-loop containing nucleoside triphosphate hydrolases"/>
    <property type="match status" value="1"/>
</dbReference>
<dbReference type="GO" id="GO:0005525">
    <property type="term" value="F:GTP binding"/>
    <property type="evidence" value="ECO:0007669"/>
    <property type="project" value="InterPro"/>
</dbReference>
<dbReference type="InterPro" id="IPR001965">
    <property type="entry name" value="Znf_PHD"/>
</dbReference>
<dbReference type="SMART" id="SM00258">
    <property type="entry name" value="SAND"/>
    <property type="match status" value="2"/>
</dbReference>
<evidence type="ECO:0000259" key="12">
    <source>
        <dbReference type="PROSITE" id="PS50014"/>
    </source>
</evidence>
<evidence type="ECO:0000256" key="9">
    <source>
        <dbReference type="PROSITE-ProRule" id="PRU00035"/>
    </source>
</evidence>
<keyword evidence="3" id="KW-0479">Metal-binding</keyword>
<dbReference type="InterPro" id="IPR006703">
    <property type="entry name" value="G_AIG1"/>
</dbReference>
<dbReference type="Gene3D" id="3.40.50.300">
    <property type="entry name" value="P-loop containing nucleotide triphosphate hydrolases"/>
    <property type="match status" value="1"/>
</dbReference>
<evidence type="ECO:0000259" key="13">
    <source>
        <dbReference type="PROSITE" id="PS50016"/>
    </source>
</evidence>
<evidence type="ECO:0000256" key="6">
    <source>
        <dbReference type="ARBA" id="ARBA00022833"/>
    </source>
</evidence>
<feature type="region of interest" description="Disordered" evidence="11">
    <location>
        <begin position="367"/>
        <end position="421"/>
    </location>
</feature>
<dbReference type="SMART" id="SM00297">
    <property type="entry name" value="BROMO"/>
    <property type="match status" value="1"/>
</dbReference>
<evidence type="ECO:0000313" key="17">
    <source>
        <dbReference type="Proteomes" id="UP000823561"/>
    </source>
</evidence>
<name>A0AAV6GVJ6_9TELE</name>
<evidence type="ECO:0000256" key="4">
    <source>
        <dbReference type="ARBA" id="ARBA00022741"/>
    </source>
</evidence>
<dbReference type="InterPro" id="IPR019787">
    <property type="entry name" value="Znf_PHD-finger"/>
</dbReference>
<keyword evidence="2" id="KW-0597">Phosphoprotein</keyword>
<keyword evidence="7 9" id="KW-0103">Bromodomain</keyword>
<sequence>MRSEFRILLCGGTGVGKSAVGNTILGSKQFVSGTRPHPVTQTCETRTTAIRGKKIIVIDTPSTEEPELRAEFQRCLSSSEALPVIFLLVIPLGFHGGKALRVLDTLQTIFPEREVDQFTVVLFTGGDRLEELGQIHKESEGDSEIQKLLTRCGNRQHTFNNEVDDQAQVLQLVAKINRLLHQSINCPSNKEANNTKAKKRSVEEAEEEENDIWNWPNYKTELPVECGTMKGVLHREKMAKGEKCIEVDGSWFTPTKFEVFAGKGSCKKWKQTIRCQNIPLAELIQDGHLTCPTFTKKGLNGDQDEFPMWAPDGSLIETGDLKLILTGVEGELPVGILAERLLGKDVLMDDVQDTLQDSALTVTCKKVERTSQKNHSPPSESHRNPKVEAKKENGSHRKKDRVSPLKEDASNKNGTKDNFDASVFQENSLPVTCRNAKGVLQKDRFSSGKTGKCIRTSGCWMTPEEFVQEGAGLKSGKWRRDIHCHGQPLGTLIEKMILQLHSLFCECDVCKSEDPSDQNNDDLCFICCQDTELVCCDGCPRSFHHACHLPSLDQNLGDRWMCTFCIVEKAKEFCHRTKTLEEALDGGILPNMLHCQYLLLYLLKEDKELIFMQDPCLTFDNYAAVISKPMWIDKIIKKLRGEYSKVGEFVADVRLIFKNCITFNKNNEYGKMGARLKDLFENKFKWVFSIK</sequence>
<dbReference type="FunFam" id="3.10.390.10:FF:000004">
    <property type="entry name" value="Deformed epidermal autoregulatory factor 1"/>
    <property type="match status" value="1"/>
</dbReference>
<comment type="caution">
    <text evidence="16">The sequence shown here is derived from an EMBL/GenBank/DDBJ whole genome shotgun (WGS) entry which is preliminary data.</text>
</comment>
<feature type="domain" description="Bromo" evidence="12">
    <location>
        <begin position="621"/>
        <end position="671"/>
    </location>
</feature>
<dbReference type="Pfam" id="PF04548">
    <property type="entry name" value="AIG1"/>
    <property type="match status" value="1"/>
</dbReference>
<feature type="region of interest" description="Disordered" evidence="11">
    <location>
        <begin position="187"/>
        <end position="206"/>
    </location>
</feature>
<dbReference type="Proteomes" id="UP000823561">
    <property type="component" value="Chromosome 6"/>
</dbReference>
<dbReference type="Pfam" id="PF00439">
    <property type="entry name" value="Bromodomain"/>
    <property type="match status" value="1"/>
</dbReference>
<dbReference type="Gene3D" id="3.10.390.10">
    <property type="entry name" value="SAND domain-like"/>
    <property type="match status" value="2"/>
</dbReference>
<dbReference type="InterPro" id="IPR011011">
    <property type="entry name" value="Znf_FYVE_PHD"/>
</dbReference>
<proteinExistence type="inferred from homology"/>
<feature type="domain" description="SAND" evidence="14">
    <location>
        <begin position="207"/>
        <end position="290"/>
    </location>
</feature>
<dbReference type="GO" id="GO:0008270">
    <property type="term" value="F:zinc ion binding"/>
    <property type="evidence" value="ECO:0007669"/>
    <property type="project" value="UniProtKB-KW"/>
</dbReference>
<dbReference type="InterPro" id="IPR043563">
    <property type="entry name" value="Sp110/Sp140/Sp140L-like"/>
</dbReference>
<keyword evidence="5 10" id="KW-0863">Zinc-finger</keyword>
<dbReference type="InterPro" id="IPR013083">
    <property type="entry name" value="Znf_RING/FYVE/PHD"/>
</dbReference>
<dbReference type="PROSITE" id="PS50016">
    <property type="entry name" value="ZF_PHD_2"/>
    <property type="match status" value="1"/>
</dbReference>
<feature type="domain" description="SAND" evidence="14">
    <location>
        <begin position="416"/>
        <end position="499"/>
    </location>
</feature>
<evidence type="ECO:0000259" key="14">
    <source>
        <dbReference type="PROSITE" id="PS50864"/>
    </source>
</evidence>
<dbReference type="SMART" id="SM00249">
    <property type="entry name" value="PHD"/>
    <property type="match status" value="1"/>
</dbReference>
<keyword evidence="17" id="KW-1185">Reference proteome</keyword>
<keyword evidence="6" id="KW-0862">Zinc</keyword>
<feature type="domain" description="AIG1-type G" evidence="15">
    <location>
        <begin position="2"/>
        <end position="203"/>
    </location>
</feature>
<evidence type="ECO:0000256" key="2">
    <source>
        <dbReference type="ARBA" id="ARBA00022553"/>
    </source>
</evidence>